<dbReference type="GO" id="GO:0098560">
    <property type="term" value="C:cytoplasmic side of late endosome membrane"/>
    <property type="evidence" value="ECO:0007669"/>
    <property type="project" value="TreeGrafter"/>
</dbReference>
<protein>
    <recommendedName>
        <fullName evidence="9">LITAF domain-containing protein</fullName>
    </recommendedName>
</protein>
<name>A0AAN8DWQ5_CHAGU</name>
<evidence type="ECO:0000313" key="10">
    <source>
        <dbReference type="EMBL" id="KAK5926865.1"/>
    </source>
</evidence>
<sequence length="169" mass="19081">MESNNYSCSVIEEEAVLGSNILQTSIKQISWKRVSHLIRQCQPPPYPGPPGPHVNMGYQNQPMHQPIQQPAYQFNQQQPQVVHPVNQVVVVVQQLPTDVPGQMVCPHCRATVVTIVNYVNGLLTWLICGILGFFLCWLCCIIPFFVDSVKDVEHSCPSCNRVLHIHKRS</sequence>
<feature type="transmembrane region" description="Helical" evidence="8">
    <location>
        <begin position="122"/>
        <end position="146"/>
    </location>
</feature>
<dbReference type="GO" id="GO:0098574">
    <property type="term" value="C:cytoplasmic side of lysosomal membrane"/>
    <property type="evidence" value="ECO:0007669"/>
    <property type="project" value="TreeGrafter"/>
</dbReference>
<gene>
    <name evidence="10" type="ORF">CgunFtcFv8_022401</name>
</gene>
<dbReference type="EMBL" id="JAURVH010001519">
    <property type="protein sequence ID" value="KAK5926865.1"/>
    <property type="molecule type" value="Genomic_DNA"/>
</dbReference>
<dbReference type="AlphaFoldDB" id="A0AAN8DWQ5"/>
<accession>A0AAN8DWQ5</accession>
<evidence type="ECO:0000256" key="1">
    <source>
        <dbReference type="ARBA" id="ARBA00004125"/>
    </source>
</evidence>
<dbReference type="PANTHER" id="PTHR23292:SF45">
    <property type="entry name" value="LIPOPOLYSACCHARIDE-INDUCED TUMOR NECROSIS FACTOR-ALPHA FACTOR HOMOLOG"/>
    <property type="match status" value="1"/>
</dbReference>
<dbReference type="InterPro" id="IPR037519">
    <property type="entry name" value="LITAF_fam"/>
</dbReference>
<keyword evidence="5" id="KW-0479">Metal-binding</keyword>
<dbReference type="PANTHER" id="PTHR23292">
    <property type="entry name" value="LIPOPOLYSACCHARIDE-INDUCED TUMOR NECROSIS FACTOR-ALPHA FACTOR"/>
    <property type="match status" value="1"/>
</dbReference>
<keyword evidence="11" id="KW-1185">Reference proteome</keyword>
<organism evidence="10 11">
    <name type="scientific">Champsocephalus gunnari</name>
    <name type="common">Mackerel icefish</name>
    <dbReference type="NCBI Taxonomy" id="52237"/>
    <lineage>
        <taxon>Eukaryota</taxon>
        <taxon>Metazoa</taxon>
        <taxon>Chordata</taxon>
        <taxon>Craniata</taxon>
        <taxon>Vertebrata</taxon>
        <taxon>Euteleostomi</taxon>
        <taxon>Actinopterygii</taxon>
        <taxon>Neopterygii</taxon>
        <taxon>Teleostei</taxon>
        <taxon>Neoteleostei</taxon>
        <taxon>Acanthomorphata</taxon>
        <taxon>Eupercaria</taxon>
        <taxon>Perciformes</taxon>
        <taxon>Notothenioidei</taxon>
        <taxon>Channichthyidae</taxon>
        <taxon>Champsocephalus</taxon>
    </lineage>
</organism>
<comment type="subcellular location">
    <subcellularLocation>
        <location evidence="1">Endosome membrane</location>
        <topology evidence="1">Peripheral membrane protein</topology>
        <orientation evidence="1">Cytoplasmic side</orientation>
    </subcellularLocation>
    <subcellularLocation>
        <location evidence="2">Late endosome membrane</location>
    </subcellularLocation>
    <subcellularLocation>
        <location evidence="3">Lysosome membrane</location>
        <topology evidence="3">Peripheral membrane protein</topology>
        <orientation evidence="3">Cytoplasmic side</orientation>
    </subcellularLocation>
</comment>
<evidence type="ECO:0000256" key="3">
    <source>
        <dbReference type="ARBA" id="ARBA00004630"/>
    </source>
</evidence>
<evidence type="ECO:0000259" key="9">
    <source>
        <dbReference type="PROSITE" id="PS51837"/>
    </source>
</evidence>
<keyword evidence="7 8" id="KW-0472">Membrane</keyword>
<evidence type="ECO:0000256" key="7">
    <source>
        <dbReference type="ARBA" id="ARBA00023136"/>
    </source>
</evidence>
<evidence type="ECO:0000256" key="8">
    <source>
        <dbReference type="SAM" id="Phobius"/>
    </source>
</evidence>
<evidence type="ECO:0000256" key="2">
    <source>
        <dbReference type="ARBA" id="ARBA00004414"/>
    </source>
</evidence>
<comment type="similarity">
    <text evidence="4">Belongs to the CDIP1/LITAF family.</text>
</comment>
<evidence type="ECO:0000256" key="5">
    <source>
        <dbReference type="ARBA" id="ARBA00022723"/>
    </source>
</evidence>
<reference evidence="10 11" key="1">
    <citation type="journal article" date="2023" name="Mol. Biol. Evol.">
        <title>Genomics of Secondarily Temperate Adaptation in the Only Non-Antarctic Icefish.</title>
        <authorList>
            <person name="Rivera-Colon A.G."/>
            <person name="Rayamajhi N."/>
            <person name="Minhas B.F."/>
            <person name="Madrigal G."/>
            <person name="Bilyk K.T."/>
            <person name="Yoon V."/>
            <person name="Hune M."/>
            <person name="Gregory S."/>
            <person name="Cheng C.H.C."/>
            <person name="Catchen J.M."/>
        </authorList>
    </citation>
    <scope>NUCLEOTIDE SEQUENCE [LARGE SCALE GENOMIC DNA]</scope>
    <source>
        <tissue evidence="10">White muscle</tissue>
    </source>
</reference>
<dbReference type="InterPro" id="IPR006629">
    <property type="entry name" value="LITAF"/>
</dbReference>
<dbReference type="Pfam" id="PF10601">
    <property type="entry name" value="zf-LITAF-like"/>
    <property type="match status" value="1"/>
</dbReference>
<dbReference type="GO" id="GO:0008270">
    <property type="term" value="F:zinc ion binding"/>
    <property type="evidence" value="ECO:0007669"/>
    <property type="project" value="TreeGrafter"/>
</dbReference>
<proteinExistence type="inferred from homology"/>
<dbReference type="Proteomes" id="UP001331515">
    <property type="component" value="Unassembled WGS sequence"/>
</dbReference>
<evidence type="ECO:0000313" key="11">
    <source>
        <dbReference type="Proteomes" id="UP001331515"/>
    </source>
</evidence>
<feature type="domain" description="LITAF" evidence="9">
    <location>
        <begin position="85"/>
        <end position="168"/>
    </location>
</feature>
<dbReference type="SMART" id="SM00714">
    <property type="entry name" value="LITAF"/>
    <property type="match status" value="1"/>
</dbReference>
<comment type="caution">
    <text evidence="10">The sequence shown here is derived from an EMBL/GenBank/DDBJ whole genome shotgun (WGS) entry which is preliminary data.</text>
</comment>
<evidence type="ECO:0000256" key="6">
    <source>
        <dbReference type="ARBA" id="ARBA00022833"/>
    </source>
</evidence>
<keyword evidence="8" id="KW-1133">Transmembrane helix</keyword>
<evidence type="ECO:0000256" key="4">
    <source>
        <dbReference type="ARBA" id="ARBA00005975"/>
    </source>
</evidence>
<keyword evidence="8" id="KW-0812">Transmembrane</keyword>
<dbReference type="PROSITE" id="PS51837">
    <property type="entry name" value="LITAF"/>
    <property type="match status" value="1"/>
</dbReference>
<keyword evidence="6" id="KW-0862">Zinc</keyword>
<dbReference type="GO" id="GO:0005634">
    <property type="term" value="C:nucleus"/>
    <property type="evidence" value="ECO:0007669"/>
    <property type="project" value="TreeGrafter"/>
</dbReference>